<dbReference type="CDD" id="cd05466">
    <property type="entry name" value="PBP2_LTTR_substrate"/>
    <property type="match status" value="1"/>
</dbReference>
<reference evidence="6 7" key="1">
    <citation type="submission" date="2024-03" db="EMBL/GenBank/DDBJ databases">
        <title>Novel species of the genus Variovorax.</title>
        <authorList>
            <person name="Liu Q."/>
            <person name="Xin Y.-H."/>
        </authorList>
    </citation>
    <scope>NUCLEOTIDE SEQUENCE [LARGE SCALE GENOMIC DNA]</scope>
    <source>
        <strain evidence="6 7">KACC 18901</strain>
    </source>
</reference>
<evidence type="ECO:0000313" key="7">
    <source>
        <dbReference type="Proteomes" id="UP001367030"/>
    </source>
</evidence>
<dbReference type="EMBL" id="JBBKZS010000014">
    <property type="protein sequence ID" value="MEJ8858004.1"/>
    <property type="molecule type" value="Genomic_DNA"/>
</dbReference>
<sequence length="308" mass="33569">MAEKAPVAPRIPLLPALTLRQVQYFVVLAHARSFTLAAQSLSISQPALTAAIRQIEFLLGGRLFDRSSHLLALTEAGTNVLPLAERLLNTALGTFDDVASLLAEGVQTVRIGLIPSAADWLMPRLKTLRAQQPGLVFRLSDMSNTALIEAVQSRRVDVGIGVKDAQALRHDLVFEDLFEDDIVVVVHAKDPLARHKKVAWAQLAGQALAVFAHGNVSETLAQAGTALGLQLRPSFQMDYVEPIHALVRNQMALAIMPRLYTLNLHDPVLVTLGLTQPHVTRTISMLSAAMEDRSPQVAACRAWISRQV</sequence>
<evidence type="ECO:0000259" key="5">
    <source>
        <dbReference type="PROSITE" id="PS50931"/>
    </source>
</evidence>
<dbReference type="PROSITE" id="PS50931">
    <property type="entry name" value="HTH_LYSR"/>
    <property type="match status" value="1"/>
</dbReference>
<dbReference type="InterPro" id="IPR005119">
    <property type="entry name" value="LysR_subst-bd"/>
</dbReference>
<dbReference type="Pfam" id="PF03466">
    <property type="entry name" value="LysR_substrate"/>
    <property type="match status" value="1"/>
</dbReference>
<accession>A0ABU8XG88</accession>
<dbReference type="SUPFAM" id="SSF46785">
    <property type="entry name" value="Winged helix' DNA-binding domain"/>
    <property type="match status" value="1"/>
</dbReference>
<keyword evidence="3" id="KW-0238">DNA-binding</keyword>
<evidence type="ECO:0000256" key="2">
    <source>
        <dbReference type="ARBA" id="ARBA00023015"/>
    </source>
</evidence>
<proteinExistence type="inferred from homology"/>
<feature type="domain" description="HTH lysR-type" evidence="5">
    <location>
        <begin position="17"/>
        <end position="74"/>
    </location>
</feature>
<dbReference type="InterPro" id="IPR000847">
    <property type="entry name" value="LysR_HTH_N"/>
</dbReference>
<dbReference type="SUPFAM" id="SSF53850">
    <property type="entry name" value="Periplasmic binding protein-like II"/>
    <property type="match status" value="1"/>
</dbReference>
<comment type="caution">
    <text evidence="6">The sequence shown here is derived from an EMBL/GenBank/DDBJ whole genome shotgun (WGS) entry which is preliminary data.</text>
</comment>
<gene>
    <name evidence="6" type="ORF">WKW79_25770</name>
</gene>
<keyword evidence="4" id="KW-0804">Transcription</keyword>
<name>A0ABU8XG88_9BURK</name>
<dbReference type="Pfam" id="PF00126">
    <property type="entry name" value="HTH_1"/>
    <property type="match status" value="1"/>
</dbReference>
<dbReference type="Proteomes" id="UP001367030">
    <property type="component" value="Unassembled WGS sequence"/>
</dbReference>
<evidence type="ECO:0000256" key="3">
    <source>
        <dbReference type="ARBA" id="ARBA00023125"/>
    </source>
</evidence>
<dbReference type="RefSeq" id="WP_340338073.1">
    <property type="nucleotide sequence ID" value="NZ_JBBKZS010000014.1"/>
</dbReference>
<dbReference type="PRINTS" id="PR00039">
    <property type="entry name" value="HTHLYSR"/>
</dbReference>
<dbReference type="Gene3D" id="3.40.190.290">
    <property type="match status" value="1"/>
</dbReference>
<dbReference type="InterPro" id="IPR036388">
    <property type="entry name" value="WH-like_DNA-bd_sf"/>
</dbReference>
<protein>
    <submittedName>
        <fullName evidence="6">LysR family transcriptional regulator</fullName>
    </submittedName>
</protein>
<dbReference type="InterPro" id="IPR036390">
    <property type="entry name" value="WH_DNA-bd_sf"/>
</dbReference>
<dbReference type="Gene3D" id="1.10.10.10">
    <property type="entry name" value="Winged helix-like DNA-binding domain superfamily/Winged helix DNA-binding domain"/>
    <property type="match status" value="1"/>
</dbReference>
<dbReference type="PANTHER" id="PTHR30419">
    <property type="entry name" value="HTH-TYPE TRANSCRIPTIONAL REGULATOR YBHD"/>
    <property type="match status" value="1"/>
</dbReference>
<evidence type="ECO:0000313" key="6">
    <source>
        <dbReference type="EMBL" id="MEJ8858004.1"/>
    </source>
</evidence>
<keyword evidence="7" id="KW-1185">Reference proteome</keyword>
<keyword evidence="2" id="KW-0805">Transcription regulation</keyword>
<organism evidence="6 7">
    <name type="scientific">Variovorax robiniae</name>
    <dbReference type="NCBI Taxonomy" id="1836199"/>
    <lineage>
        <taxon>Bacteria</taxon>
        <taxon>Pseudomonadati</taxon>
        <taxon>Pseudomonadota</taxon>
        <taxon>Betaproteobacteria</taxon>
        <taxon>Burkholderiales</taxon>
        <taxon>Comamonadaceae</taxon>
        <taxon>Variovorax</taxon>
    </lineage>
</organism>
<evidence type="ECO:0000256" key="4">
    <source>
        <dbReference type="ARBA" id="ARBA00023163"/>
    </source>
</evidence>
<comment type="similarity">
    <text evidence="1">Belongs to the LysR transcriptional regulatory family.</text>
</comment>
<dbReference type="PANTHER" id="PTHR30419:SF8">
    <property type="entry name" value="NITROGEN ASSIMILATION TRANSCRIPTIONAL ACTIVATOR-RELATED"/>
    <property type="match status" value="1"/>
</dbReference>
<dbReference type="InterPro" id="IPR050950">
    <property type="entry name" value="HTH-type_LysR_regulators"/>
</dbReference>
<evidence type="ECO:0000256" key="1">
    <source>
        <dbReference type="ARBA" id="ARBA00009437"/>
    </source>
</evidence>